<accession>A0A1G7U3R3</accession>
<dbReference type="SUPFAM" id="SSF52540">
    <property type="entry name" value="P-loop containing nucleoside triphosphate hydrolases"/>
    <property type="match status" value="1"/>
</dbReference>
<dbReference type="NCBIfam" id="TIGR03819">
    <property type="entry name" value="heli_sec_ATPase"/>
    <property type="match status" value="1"/>
</dbReference>
<protein>
    <submittedName>
        <fullName evidence="3">Pilus assembly protein CpaF</fullName>
    </submittedName>
</protein>
<organism evidence="3 4">
    <name type="scientific">Sinosporangium album</name>
    <dbReference type="NCBI Taxonomy" id="504805"/>
    <lineage>
        <taxon>Bacteria</taxon>
        <taxon>Bacillati</taxon>
        <taxon>Actinomycetota</taxon>
        <taxon>Actinomycetes</taxon>
        <taxon>Streptosporangiales</taxon>
        <taxon>Streptosporangiaceae</taxon>
        <taxon>Sinosporangium</taxon>
    </lineage>
</organism>
<dbReference type="InterPro" id="IPR022399">
    <property type="entry name" value="TadA-like_ATPase"/>
</dbReference>
<dbReference type="PANTHER" id="PTHR30486">
    <property type="entry name" value="TWITCHING MOTILITY PROTEIN PILT"/>
    <property type="match status" value="1"/>
</dbReference>
<keyword evidence="4" id="KW-1185">Reference proteome</keyword>
<reference evidence="3 4" key="1">
    <citation type="submission" date="2016-10" db="EMBL/GenBank/DDBJ databases">
        <authorList>
            <person name="de Groot N.N."/>
        </authorList>
    </citation>
    <scope>NUCLEOTIDE SEQUENCE [LARGE SCALE GENOMIC DNA]</scope>
    <source>
        <strain evidence="3 4">CPCC 201354</strain>
    </source>
</reference>
<dbReference type="RefSeq" id="WP_245690811.1">
    <property type="nucleotide sequence ID" value="NZ_FNCN01000004.1"/>
</dbReference>
<dbReference type="EMBL" id="FNCN01000004">
    <property type="protein sequence ID" value="SDG42262.1"/>
    <property type="molecule type" value="Genomic_DNA"/>
</dbReference>
<name>A0A1G7U3R3_9ACTN</name>
<comment type="similarity">
    <text evidence="1">Belongs to the GSP E family.</text>
</comment>
<sequence length="401" mass="42181">MMSIDHSVVSSDLLEAVRLRIARSGVEPTAAHVAAAVRAEKAVLGDAEILTVARVLCADLIGAGPLEPLLAEPDVTDVLVNGPKEVWVDDGLGLRRTSVVFPDDDAVRRLAQRLASAAGRRLDDASPHVDARLAGGVRLHAVLAPIAPGGTCISLRLPPRRTFTMPDLVRSGAIPADAADVLAAVVDARLAFLVTGGTGTGKTTLLSALLSLADPSERLLLVEDSAELQPRHPHVVRLESRPANVEGAGGVGLQDLVRQALRMRPDRLVVGEVRGAEAITLLAALNTGHEGGCGTLHANTAADVPPRLEALACAAGLTREALHSQLAAALDVIIHLVRDQLGGRRRIAEICLLNRLPDGLVEAAPALTFTPEGSTIHGLALPALRKRILQRRRSHKVYGWG</sequence>
<evidence type="ECO:0000259" key="2">
    <source>
        <dbReference type="Pfam" id="PF00437"/>
    </source>
</evidence>
<dbReference type="InterPro" id="IPR027417">
    <property type="entry name" value="P-loop_NTPase"/>
</dbReference>
<dbReference type="Gene3D" id="3.30.450.380">
    <property type="match status" value="1"/>
</dbReference>
<dbReference type="InterPro" id="IPR050921">
    <property type="entry name" value="T4SS_GSP_E_ATPase"/>
</dbReference>
<dbReference type="Gene3D" id="3.40.50.300">
    <property type="entry name" value="P-loop containing nucleotide triphosphate hydrolases"/>
    <property type="match status" value="1"/>
</dbReference>
<dbReference type="InterPro" id="IPR001482">
    <property type="entry name" value="T2SS/T4SS_dom"/>
</dbReference>
<dbReference type="AlphaFoldDB" id="A0A1G7U3R3"/>
<evidence type="ECO:0000313" key="4">
    <source>
        <dbReference type="Proteomes" id="UP000198923"/>
    </source>
</evidence>
<dbReference type="FunFam" id="3.30.450.380:FF:000002">
    <property type="entry name" value="Secretion protein, partial"/>
    <property type="match status" value="1"/>
</dbReference>
<dbReference type="Pfam" id="PF00437">
    <property type="entry name" value="T2SSE"/>
    <property type="match status" value="1"/>
</dbReference>
<dbReference type="Proteomes" id="UP000198923">
    <property type="component" value="Unassembled WGS sequence"/>
</dbReference>
<proteinExistence type="inferred from homology"/>
<dbReference type="CDD" id="cd01130">
    <property type="entry name" value="VirB11-like_ATPase"/>
    <property type="match status" value="1"/>
</dbReference>
<evidence type="ECO:0000313" key="3">
    <source>
        <dbReference type="EMBL" id="SDG42262.1"/>
    </source>
</evidence>
<dbReference type="GO" id="GO:0016887">
    <property type="term" value="F:ATP hydrolysis activity"/>
    <property type="evidence" value="ECO:0007669"/>
    <property type="project" value="InterPro"/>
</dbReference>
<dbReference type="STRING" id="504805.SAMN05421505_10491"/>
<evidence type="ECO:0000256" key="1">
    <source>
        <dbReference type="ARBA" id="ARBA00006611"/>
    </source>
</evidence>
<feature type="domain" description="Bacterial type II secretion system protein E" evidence="2">
    <location>
        <begin position="62"/>
        <end position="338"/>
    </location>
</feature>
<dbReference type="PANTHER" id="PTHR30486:SF6">
    <property type="entry name" value="TYPE IV PILUS RETRACTATION ATPASE PILT"/>
    <property type="match status" value="1"/>
</dbReference>
<gene>
    <name evidence="3" type="ORF">SAMN05421505_10491</name>
</gene>